<keyword evidence="2" id="KW-0808">Transferase</keyword>
<reference evidence="2 3" key="1">
    <citation type="submission" date="2023-12" db="EMBL/GenBank/DDBJ databases">
        <title>Baltic Sea Cyanobacteria.</title>
        <authorList>
            <person name="Delbaje E."/>
            <person name="Fewer D.P."/>
            <person name="Shishido T.K."/>
        </authorList>
    </citation>
    <scope>NUCLEOTIDE SEQUENCE [LARGE SCALE GENOMIC DNA]</scope>
    <source>
        <strain evidence="2 3">CCNP 1315</strain>
    </source>
</reference>
<dbReference type="Gene3D" id="1.10.510.10">
    <property type="entry name" value="Transferase(Phosphotransferase) domain 1"/>
    <property type="match status" value="1"/>
</dbReference>
<feature type="domain" description="Protein kinase" evidence="1">
    <location>
        <begin position="22"/>
        <end position="241"/>
    </location>
</feature>
<sequence length="241" mass="27430">MTPTEPISKFGITPGRVLAGKYRVDRFIGSGWEGEVYLVTERLTGAPRAAKLFFPERNAKDKAAVYYARKLERLRDCPIVIQYHHAESVRLQGRPVTVLISEFVEGRLLPDYVANAPSARLPVFEALHLLYAISSGLALMHERKEYHGDLHAGNVLVRRRGIHFEIKLVDLYDRGKVAGWNIREDVVDLVRIFYDAIGGKTAYADQPPIVKSICCGLKRSLIHQRFPTAWHLCRHLDTVEW</sequence>
<dbReference type="RefSeq" id="WP_323307012.1">
    <property type="nucleotide sequence ID" value="NZ_JAYGHT010000169.1"/>
</dbReference>
<dbReference type="InterPro" id="IPR000719">
    <property type="entry name" value="Prot_kinase_dom"/>
</dbReference>
<accession>A0ABU5U588</accession>
<keyword evidence="3" id="KW-1185">Reference proteome</keyword>
<gene>
    <name evidence="2" type="ORF">VB854_25805</name>
</gene>
<evidence type="ECO:0000313" key="3">
    <source>
        <dbReference type="Proteomes" id="UP001301728"/>
    </source>
</evidence>
<protein>
    <submittedName>
        <fullName evidence="2">Protein kinase</fullName>
    </submittedName>
</protein>
<dbReference type="SMART" id="SM00220">
    <property type="entry name" value="S_TKc"/>
    <property type="match status" value="1"/>
</dbReference>
<name>A0ABU5U588_9CYAN</name>
<dbReference type="Proteomes" id="UP001301728">
    <property type="component" value="Unassembled WGS sequence"/>
</dbReference>
<dbReference type="GO" id="GO:0016301">
    <property type="term" value="F:kinase activity"/>
    <property type="evidence" value="ECO:0007669"/>
    <property type="project" value="UniProtKB-KW"/>
</dbReference>
<evidence type="ECO:0000259" key="1">
    <source>
        <dbReference type="PROSITE" id="PS50011"/>
    </source>
</evidence>
<keyword evidence="2" id="KW-0418">Kinase</keyword>
<dbReference type="Gene3D" id="3.30.200.20">
    <property type="entry name" value="Phosphorylase Kinase, domain 1"/>
    <property type="match status" value="1"/>
</dbReference>
<evidence type="ECO:0000313" key="2">
    <source>
        <dbReference type="EMBL" id="MEA5522356.1"/>
    </source>
</evidence>
<dbReference type="Pfam" id="PF00069">
    <property type="entry name" value="Pkinase"/>
    <property type="match status" value="1"/>
</dbReference>
<dbReference type="InterPro" id="IPR011009">
    <property type="entry name" value="Kinase-like_dom_sf"/>
</dbReference>
<organism evidence="2 3">
    <name type="scientific">Limnoraphis robusta CCNP1315</name>
    <dbReference type="NCBI Taxonomy" id="3110306"/>
    <lineage>
        <taxon>Bacteria</taxon>
        <taxon>Bacillati</taxon>
        <taxon>Cyanobacteriota</taxon>
        <taxon>Cyanophyceae</taxon>
        <taxon>Oscillatoriophycideae</taxon>
        <taxon>Oscillatoriales</taxon>
        <taxon>Sirenicapillariaceae</taxon>
        <taxon>Limnoraphis</taxon>
    </lineage>
</organism>
<proteinExistence type="predicted"/>
<comment type="caution">
    <text evidence="2">The sequence shown here is derived from an EMBL/GenBank/DDBJ whole genome shotgun (WGS) entry which is preliminary data.</text>
</comment>
<dbReference type="PROSITE" id="PS50011">
    <property type="entry name" value="PROTEIN_KINASE_DOM"/>
    <property type="match status" value="1"/>
</dbReference>
<dbReference type="SUPFAM" id="SSF56112">
    <property type="entry name" value="Protein kinase-like (PK-like)"/>
    <property type="match status" value="1"/>
</dbReference>
<dbReference type="EMBL" id="JAYGHT010000169">
    <property type="protein sequence ID" value="MEA5522356.1"/>
    <property type="molecule type" value="Genomic_DNA"/>
</dbReference>